<comment type="caution">
    <text evidence="1">The sequence shown here is derived from an EMBL/GenBank/DDBJ whole genome shotgun (WGS) entry which is preliminary data.</text>
</comment>
<dbReference type="EMBL" id="BMAO01020862">
    <property type="protein sequence ID" value="GFQ70413.1"/>
    <property type="molecule type" value="Genomic_DNA"/>
</dbReference>
<reference evidence="1" key="1">
    <citation type="submission" date="2020-07" db="EMBL/GenBank/DDBJ databases">
        <title>Multicomponent nature underlies the extraordinary mechanical properties of spider dragline silk.</title>
        <authorList>
            <person name="Kono N."/>
            <person name="Nakamura H."/>
            <person name="Mori M."/>
            <person name="Yoshida Y."/>
            <person name="Ohtoshi R."/>
            <person name="Malay A.D."/>
            <person name="Moran D.A.P."/>
            <person name="Tomita M."/>
            <person name="Numata K."/>
            <person name="Arakawa K."/>
        </authorList>
    </citation>
    <scope>NUCLEOTIDE SEQUENCE</scope>
</reference>
<organism evidence="1 2">
    <name type="scientific">Trichonephila clavata</name>
    <name type="common">Joro spider</name>
    <name type="synonym">Nephila clavata</name>
    <dbReference type="NCBI Taxonomy" id="2740835"/>
    <lineage>
        <taxon>Eukaryota</taxon>
        <taxon>Metazoa</taxon>
        <taxon>Ecdysozoa</taxon>
        <taxon>Arthropoda</taxon>
        <taxon>Chelicerata</taxon>
        <taxon>Arachnida</taxon>
        <taxon>Araneae</taxon>
        <taxon>Araneomorphae</taxon>
        <taxon>Entelegynae</taxon>
        <taxon>Araneoidea</taxon>
        <taxon>Nephilidae</taxon>
        <taxon>Trichonephila</taxon>
    </lineage>
</organism>
<gene>
    <name evidence="1" type="ORF">TNCT_417641</name>
</gene>
<dbReference type="AlphaFoldDB" id="A0A8X6KFJ6"/>
<protein>
    <submittedName>
        <fullName evidence="1">Uncharacterized protein</fullName>
    </submittedName>
</protein>
<evidence type="ECO:0000313" key="1">
    <source>
        <dbReference type="EMBL" id="GFQ70413.1"/>
    </source>
</evidence>
<dbReference type="Proteomes" id="UP000887116">
    <property type="component" value="Unassembled WGS sequence"/>
</dbReference>
<name>A0A8X6KFJ6_TRICU</name>
<accession>A0A8X6KFJ6</accession>
<sequence>MLNVSSVGLGISQLPPDENYRISGEEGIVYIVFNLAVLADVYRYLNILSNELSERRNSVRDIVFESVSNAQISKLKNLYSSGVKKEHIQWKE</sequence>
<keyword evidence="2" id="KW-1185">Reference proteome</keyword>
<evidence type="ECO:0000313" key="2">
    <source>
        <dbReference type="Proteomes" id="UP000887116"/>
    </source>
</evidence>
<proteinExistence type="predicted"/>